<gene>
    <name evidence="1" type="ORF">SDC9_204886</name>
</gene>
<comment type="caution">
    <text evidence="1">The sequence shown here is derived from an EMBL/GenBank/DDBJ whole genome shotgun (WGS) entry which is preliminary data.</text>
</comment>
<reference evidence="1" key="1">
    <citation type="submission" date="2019-08" db="EMBL/GenBank/DDBJ databases">
        <authorList>
            <person name="Kucharzyk K."/>
            <person name="Murdoch R.W."/>
            <person name="Higgins S."/>
            <person name="Loffler F."/>
        </authorList>
    </citation>
    <scope>NUCLEOTIDE SEQUENCE</scope>
</reference>
<accession>A0A645J253</accession>
<evidence type="ECO:0000313" key="1">
    <source>
        <dbReference type="EMBL" id="MPN57192.1"/>
    </source>
</evidence>
<proteinExistence type="predicted"/>
<dbReference type="EMBL" id="VSSQ01128431">
    <property type="protein sequence ID" value="MPN57192.1"/>
    <property type="molecule type" value="Genomic_DNA"/>
</dbReference>
<organism evidence="1">
    <name type="scientific">bioreactor metagenome</name>
    <dbReference type="NCBI Taxonomy" id="1076179"/>
    <lineage>
        <taxon>unclassified sequences</taxon>
        <taxon>metagenomes</taxon>
        <taxon>ecological metagenomes</taxon>
    </lineage>
</organism>
<protein>
    <submittedName>
        <fullName evidence="1">Uncharacterized protein</fullName>
    </submittedName>
</protein>
<dbReference type="AlphaFoldDB" id="A0A645J253"/>
<name>A0A645J253_9ZZZZ</name>
<sequence length="115" mass="12662">MCIVRRTPGVPAAIIPRQCLVCCNASVSQFTDEAVDTDLPSVWLVLIPVVVILVLAKQAVVGTDIAFQIWVVRPGGMHHDALRRDGTARLITSIVGQNDFMQIHLFILRSVVKLF</sequence>